<dbReference type="AlphaFoldDB" id="A0A381WH51"/>
<dbReference type="InterPro" id="IPR028994">
    <property type="entry name" value="Integrin_alpha_N"/>
</dbReference>
<accession>A0A381WH51</accession>
<feature type="domain" description="Bacterial Ig-like" evidence="2">
    <location>
        <begin position="25"/>
        <end position="117"/>
    </location>
</feature>
<dbReference type="Pfam" id="PF13517">
    <property type="entry name" value="FG-GAP_3"/>
    <property type="match status" value="1"/>
</dbReference>
<evidence type="ECO:0000259" key="2">
    <source>
        <dbReference type="Pfam" id="PF19078"/>
    </source>
</evidence>
<evidence type="ECO:0000256" key="1">
    <source>
        <dbReference type="ARBA" id="ARBA00022729"/>
    </source>
</evidence>
<dbReference type="PANTHER" id="PTHR44103">
    <property type="entry name" value="PROPROTEIN CONVERTASE P"/>
    <property type="match status" value="1"/>
</dbReference>
<dbReference type="SUPFAM" id="SSF69318">
    <property type="entry name" value="Integrin alpha N-terminal domain"/>
    <property type="match status" value="1"/>
</dbReference>
<dbReference type="Pfam" id="PF19078">
    <property type="entry name" value="Big_12"/>
    <property type="match status" value="1"/>
</dbReference>
<gene>
    <name evidence="3" type="ORF">METZ01_LOCUS104700</name>
</gene>
<sequence length="279" mass="29112">VIGFSSMIRAQFALPTFHAVSSQDNNGPRITITASDGSSSVSSGSITNDATLTITFTANESITGFAVGDVGTVGGSLSSFSGSGSIYTATFTPSSNRNTSTYVPASGYTDQWSNNNLASIPFYWTYDGTAPTYISGTYVTADNSKVKIRFSELVYDTDSGSGALEIGDFTLSISGGTATLGSNNPTSITKDTPTFSSTKIDNDFSGAFGVVVQDLDFDGDMDIIGTAIDGDDVNWYENDGSENFTERTIDADLDGALGLVVNDLDGDGDMDVFATAFQG</sequence>
<reference evidence="3" key="1">
    <citation type="submission" date="2018-05" db="EMBL/GenBank/DDBJ databases">
        <authorList>
            <person name="Lanie J.A."/>
            <person name="Ng W.-L."/>
            <person name="Kazmierczak K.M."/>
            <person name="Andrzejewski T.M."/>
            <person name="Davidsen T.M."/>
            <person name="Wayne K.J."/>
            <person name="Tettelin H."/>
            <person name="Glass J.I."/>
            <person name="Rusch D."/>
            <person name="Podicherti R."/>
            <person name="Tsui H.-C.T."/>
            <person name="Winkler M.E."/>
        </authorList>
    </citation>
    <scope>NUCLEOTIDE SEQUENCE</scope>
</reference>
<evidence type="ECO:0000313" key="3">
    <source>
        <dbReference type="EMBL" id="SVA51846.1"/>
    </source>
</evidence>
<name>A0A381WH51_9ZZZZ</name>
<proteinExistence type="predicted"/>
<feature type="non-terminal residue" evidence="3">
    <location>
        <position position="1"/>
    </location>
</feature>
<protein>
    <recommendedName>
        <fullName evidence="2">Bacterial Ig-like domain-containing protein</fullName>
    </recommendedName>
</protein>
<dbReference type="PANTHER" id="PTHR44103:SF1">
    <property type="entry name" value="PROPROTEIN CONVERTASE P"/>
    <property type="match status" value="1"/>
</dbReference>
<organism evidence="3">
    <name type="scientific">marine metagenome</name>
    <dbReference type="NCBI Taxonomy" id="408172"/>
    <lineage>
        <taxon>unclassified sequences</taxon>
        <taxon>metagenomes</taxon>
        <taxon>ecological metagenomes</taxon>
    </lineage>
</organism>
<dbReference type="InterPro" id="IPR044048">
    <property type="entry name" value="Big_12"/>
</dbReference>
<dbReference type="EMBL" id="UINC01011800">
    <property type="protein sequence ID" value="SVA51846.1"/>
    <property type="molecule type" value="Genomic_DNA"/>
</dbReference>
<keyword evidence="1" id="KW-0732">Signal</keyword>
<dbReference type="InterPro" id="IPR013517">
    <property type="entry name" value="FG-GAP"/>
</dbReference>
<feature type="non-terminal residue" evidence="3">
    <location>
        <position position="279"/>
    </location>
</feature>